<dbReference type="InterPro" id="IPR003033">
    <property type="entry name" value="SCP2_sterol-bd_dom"/>
</dbReference>
<comment type="caution">
    <text evidence="5">The sequence shown here is derived from an EMBL/GenBank/DDBJ whole genome shotgun (WGS) entry which is preliminary data.</text>
</comment>
<reference evidence="6" key="1">
    <citation type="submission" date="2018-02" db="EMBL/GenBank/DDBJ databases">
        <title>Genome sequence of Desulfocucumis palustris strain NAW-5.</title>
        <authorList>
            <person name="Watanabe M."/>
            <person name="Kojima H."/>
            <person name="Fukui M."/>
        </authorList>
    </citation>
    <scope>NUCLEOTIDE SEQUENCE [LARGE SCALE GENOMIC DNA]</scope>
    <source>
        <strain evidence="6">NAW-5</strain>
    </source>
</reference>
<dbReference type="SUPFAM" id="SSF55718">
    <property type="entry name" value="SCP-like"/>
    <property type="match status" value="1"/>
</dbReference>
<dbReference type="EMBL" id="BFAV01000071">
    <property type="protein sequence ID" value="GBF32948.1"/>
    <property type="molecule type" value="Genomic_DNA"/>
</dbReference>
<evidence type="ECO:0000259" key="4">
    <source>
        <dbReference type="Pfam" id="PF02036"/>
    </source>
</evidence>
<feature type="domain" description="SCP2" evidence="4">
    <location>
        <begin position="6"/>
        <end position="105"/>
    </location>
</feature>
<dbReference type="PANTHER" id="PTHR42808:SF3">
    <property type="entry name" value="HYDROXYSTEROID DEHYDROGENASE-LIKE PROTEIN 2"/>
    <property type="match status" value="1"/>
</dbReference>
<evidence type="ECO:0000256" key="1">
    <source>
        <dbReference type="ARBA" id="ARBA00006484"/>
    </source>
</evidence>
<evidence type="ECO:0000256" key="3">
    <source>
        <dbReference type="ARBA" id="ARBA00023002"/>
    </source>
</evidence>
<organism evidence="5 6">
    <name type="scientific">Desulfocucumis palustris</name>
    <dbReference type="NCBI Taxonomy" id="1898651"/>
    <lineage>
        <taxon>Bacteria</taxon>
        <taxon>Bacillati</taxon>
        <taxon>Bacillota</taxon>
        <taxon>Clostridia</taxon>
        <taxon>Eubacteriales</taxon>
        <taxon>Desulfocucumaceae</taxon>
        <taxon>Desulfocucumis</taxon>
    </lineage>
</organism>
<proteinExistence type="inferred from homology"/>
<dbReference type="Gene3D" id="3.30.1050.10">
    <property type="entry name" value="SCP2 sterol-binding domain"/>
    <property type="match status" value="1"/>
</dbReference>
<keyword evidence="6" id="KW-1185">Reference proteome</keyword>
<name>A0A2L2X9X4_9FIRM</name>
<dbReference type="Pfam" id="PF02036">
    <property type="entry name" value="SCP2"/>
    <property type="match status" value="1"/>
</dbReference>
<dbReference type="OrthoDB" id="9804656at2"/>
<dbReference type="InterPro" id="IPR051935">
    <property type="entry name" value="HSDL2"/>
</dbReference>
<dbReference type="InterPro" id="IPR036527">
    <property type="entry name" value="SCP2_sterol-bd_dom_sf"/>
</dbReference>
<dbReference type="AlphaFoldDB" id="A0A2L2X9X4"/>
<dbReference type="RefSeq" id="WP_104371405.1">
    <property type="nucleotide sequence ID" value="NZ_BFAV01000071.1"/>
</dbReference>
<accession>A0A2L2X9X4</accession>
<dbReference type="GO" id="GO:0016491">
    <property type="term" value="F:oxidoreductase activity"/>
    <property type="evidence" value="ECO:0007669"/>
    <property type="project" value="UniProtKB-KW"/>
</dbReference>
<keyword evidence="2" id="KW-0521">NADP</keyword>
<sequence>MPTVKEILAALQEKLADPAKMKGTTAIYQFVLTGGEAGSYFVKFDDGAATIQEGAADSPDITITMDAEDFKSMIGGQLNPTMAFMSGKLQVKGDMSLAMKLQTLLG</sequence>
<comment type="similarity">
    <text evidence="1">Belongs to the short-chain dehydrogenases/reductases (SDR) family.</text>
</comment>
<protein>
    <submittedName>
        <fullName evidence="5">Sterol-binding domain protein</fullName>
    </submittedName>
</protein>
<evidence type="ECO:0000313" key="5">
    <source>
        <dbReference type="EMBL" id="GBF32948.1"/>
    </source>
</evidence>
<evidence type="ECO:0000256" key="2">
    <source>
        <dbReference type="ARBA" id="ARBA00022857"/>
    </source>
</evidence>
<evidence type="ECO:0000313" key="6">
    <source>
        <dbReference type="Proteomes" id="UP000239549"/>
    </source>
</evidence>
<dbReference type="PANTHER" id="PTHR42808">
    <property type="entry name" value="HYDROXYSTEROID DEHYDROGENASE-LIKE PROTEIN 2"/>
    <property type="match status" value="1"/>
</dbReference>
<keyword evidence="3" id="KW-0560">Oxidoreductase</keyword>
<gene>
    <name evidence="5" type="ORF">DCCM_2045</name>
</gene>
<dbReference type="Proteomes" id="UP000239549">
    <property type="component" value="Unassembled WGS sequence"/>
</dbReference>